<dbReference type="PANTHER" id="PTHR43798:SF33">
    <property type="entry name" value="HYDROLASE, PUTATIVE (AFU_ORTHOLOGUE AFUA_2G14860)-RELATED"/>
    <property type="match status" value="1"/>
</dbReference>
<evidence type="ECO:0000313" key="4">
    <source>
        <dbReference type="Proteomes" id="UP001139516"/>
    </source>
</evidence>
<dbReference type="GO" id="GO:0016787">
    <property type="term" value="F:hydrolase activity"/>
    <property type="evidence" value="ECO:0007669"/>
    <property type="project" value="UniProtKB-KW"/>
</dbReference>
<protein>
    <submittedName>
        <fullName evidence="3">Alpha/beta hydrolase</fullName>
    </submittedName>
</protein>
<gene>
    <name evidence="3" type="ORF">M0638_06050</name>
</gene>
<evidence type="ECO:0000256" key="1">
    <source>
        <dbReference type="SAM" id="SignalP"/>
    </source>
</evidence>
<dbReference type="InterPro" id="IPR029058">
    <property type="entry name" value="AB_hydrolase_fold"/>
</dbReference>
<comment type="caution">
    <text evidence="3">The sequence shown here is derived from an EMBL/GenBank/DDBJ whole genome shotgun (WGS) entry which is preliminary data.</text>
</comment>
<dbReference type="InterPro" id="IPR050266">
    <property type="entry name" value="AB_hydrolase_sf"/>
</dbReference>
<keyword evidence="4" id="KW-1185">Reference proteome</keyword>
<dbReference type="SUPFAM" id="SSF53474">
    <property type="entry name" value="alpha/beta-Hydrolases"/>
    <property type="match status" value="1"/>
</dbReference>
<dbReference type="PANTHER" id="PTHR43798">
    <property type="entry name" value="MONOACYLGLYCEROL LIPASE"/>
    <property type="match status" value="1"/>
</dbReference>
<reference evidence="3" key="1">
    <citation type="submission" date="2022-04" db="EMBL/GenBank/DDBJ databases">
        <title>Roseomonas acroporae sp. nov., isolated from coral Acropora digitifera.</title>
        <authorList>
            <person name="Sun H."/>
        </authorList>
    </citation>
    <scope>NUCLEOTIDE SEQUENCE</scope>
    <source>
        <strain evidence="3">NAR14</strain>
    </source>
</reference>
<accession>A0A9X2BUD4</accession>
<dbReference type="InterPro" id="IPR000073">
    <property type="entry name" value="AB_hydrolase_1"/>
</dbReference>
<proteinExistence type="predicted"/>
<keyword evidence="1" id="KW-0732">Signal</keyword>
<feature type="signal peptide" evidence="1">
    <location>
        <begin position="1"/>
        <end position="24"/>
    </location>
</feature>
<organism evidence="3 4">
    <name type="scientific">Roseomonas acroporae</name>
    <dbReference type="NCBI Taxonomy" id="2937791"/>
    <lineage>
        <taxon>Bacteria</taxon>
        <taxon>Pseudomonadati</taxon>
        <taxon>Pseudomonadota</taxon>
        <taxon>Alphaproteobacteria</taxon>
        <taxon>Acetobacterales</taxon>
        <taxon>Roseomonadaceae</taxon>
        <taxon>Roseomonas</taxon>
    </lineage>
</organism>
<dbReference type="Pfam" id="PF00561">
    <property type="entry name" value="Abhydrolase_1"/>
    <property type="match status" value="1"/>
</dbReference>
<evidence type="ECO:0000313" key="3">
    <source>
        <dbReference type="EMBL" id="MCK8783941.1"/>
    </source>
</evidence>
<dbReference type="Gene3D" id="3.40.50.1820">
    <property type="entry name" value="alpha/beta hydrolase"/>
    <property type="match status" value="1"/>
</dbReference>
<dbReference type="RefSeq" id="WP_248666062.1">
    <property type="nucleotide sequence ID" value="NZ_JALPRX010000022.1"/>
</dbReference>
<name>A0A9X2BUD4_9PROT</name>
<dbReference type="GO" id="GO:0016020">
    <property type="term" value="C:membrane"/>
    <property type="evidence" value="ECO:0007669"/>
    <property type="project" value="TreeGrafter"/>
</dbReference>
<feature type="domain" description="AB hydrolase-1" evidence="2">
    <location>
        <begin position="90"/>
        <end position="355"/>
    </location>
</feature>
<feature type="chain" id="PRO_5040937964" evidence="1">
    <location>
        <begin position="25"/>
        <end position="375"/>
    </location>
</feature>
<sequence>MQRRTLLAAPVAAPLAAPLISPMAAPLVAAALAGAAEPAAAQGAPQGTESQDAVPSLASDEYFVPARDAGIELYVRNKRPEGLAARPDRTVLFVHGATYPAETAFDLPLGDISWMDYIAARGFDVWCMDVRGYGRSTRPPEMARPAAENPPLVRGETAVADIAAVADFIRERRGLPRLVVMGWSWGTALMGRYAADNPSLVERVVLYAPVWLRNTPSLVQAGPGPLGAYRTVTRQQARERWLAGVPEEKKAALIPAGWFDYWANLTFATDPEGQRLRPPVLRAPNGVVLDGQEYWSAGRPFYDPAKITAPTLLVLAEWDRDTPLYMATTLFPLLTNAPGKRLVVLAEGTHSILMERNRGALFQAVQVFLEEAPAG</sequence>
<dbReference type="AlphaFoldDB" id="A0A9X2BUD4"/>
<keyword evidence="3" id="KW-0378">Hydrolase</keyword>
<evidence type="ECO:0000259" key="2">
    <source>
        <dbReference type="Pfam" id="PF00561"/>
    </source>
</evidence>
<dbReference type="EMBL" id="JALPRX010000022">
    <property type="protein sequence ID" value="MCK8783941.1"/>
    <property type="molecule type" value="Genomic_DNA"/>
</dbReference>
<dbReference type="Proteomes" id="UP001139516">
    <property type="component" value="Unassembled WGS sequence"/>
</dbReference>